<reference evidence="2" key="1">
    <citation type="submission" date="2021-01" db="EMBL/GenBank/DDBJ databases">
        <authorList>
            <person name="Corre E."/>
            <person name="Pelletier E."/>
            <person name="Niang G."/>
            <person name="Scheremetjew M."/>
            <person name="Finn R."/>
            <person name="Kale V."/>
            <person name="Holt S."/>
            <person name="Cochrane G."/>
            <person name="Meng A."/>
            <person name="Brown T."/>
            <person name="Cohen L."/>
        </authorList>
    </citation>
    <scope>NUCLEOTIDE SEQUENCE</scope>
    <source>
        <strain evidence="2">CCMP3328</strain>
    </source>
</reference>
<accession>A0A7R9X0G2</accession>
<proteinExistence type="predicted"/>
<feature type="compositionally biased region" description="Basic and acidic residues" evidence="1">
    <location>
        <begin position="143"/>
        <end position="155"/>
    </location>
</feature>
<feature type="compositionally biased region" description="Low complexity" evidence="1">
    <location>
        <begin position="74"/>
        <end position="97"/>
    </location>
</feature>
<organism evidence="2">
    <name type="scientific">Craspedostauros australis</name>
    <dbReference type="NCBI Taxonomy" id="1486917"/>
    <lineage>
        <taxon>Eukaryota</taxon>
        <taxon>Sar</taxon>
        <taxon>Stramenopiles</taxon>
        <taxon>Ochrophyta</taxon>
        <taxon>Bacillariophyta</taxon>
        <taxon>Bacillariophyceae</taxon>
        <taxon>Bacillariophycidae</taxon>
        <taxon>Naviculales</taxon>
        <taxon>Naviculaceae</taxon>
        <taxon>Craspedostauros</taxon>
    </lineage>
</organism>
<name>A0A7R9X0G2_9STRA</name>
<feature type="region of interest" description="Disordered" evidence="1">
    <location>
        <begin position="70"/>
        <end position="104"/>
    </location>
</feature>
<feature type="region of interest" description="Disordered" evidence="1">
    <location>
        <begin position="120"/>
        <end position="155"/>
    </location>
</feature>
<evidence type="ECO:0000313" key="2">
    <source>
        <dbReference type="EMBL" id="CAD8340004.1"/>
    </source>
</evidence>
<dbReference type="AlphaFoldDB" id="A0A7R9X0G2"/>
<dbReference type="InterPro" id="IPR029063">
    <property type="entry name" value="SAM-dependent_MTases_sf"/>
</dbReference>
<dbReference type="EMBL" id="HBEF01019663">
    <property type="protein sequence ID" value="CAD8340004.1"/>
    <property type="molecule type" value="Transcribed_RNA"/>
</dbReference>
<dbReference type="Gene3D" id="3.40.50.150">
    <property type="entry name" value="Vaccinia Virus protein VP39"/>
    <property type="match status" value="1"/>
</dbReference>
<protein>
    <recommendedName>
        <fullName evidence="3">Trimethylguanosine synthase</fullName>
    </recommendedName>
</protein>
<feature type="compositionally biased region" description="Polar residues" evidence="1">
    <location>
        <begin position="120"/>
        <end position="141"/>
    </location>
</feature>
<evidence type="ECO:0008006" key="3">
    <source>
        <dbReference type="Google" id="ProtNLM"/>
    </source>
</evidence>
<sequence length="238" mass="26322">MFMLDQPRAAMPPYMPPPVEQATYSGYKIGGLELLPRHIDAIFMDPPWGGVDYEVVGKNGYCLEKHMKIKVSPDDPSNNNKSGSNNTSASSQGQSSTINNKKDDLDAGDYVSNDFFDTISNSTTKNQTSRSRSNSHEQQLSAEARKANFNKRDDNDSGEFINGADLIQIAAEATCSRVVIYDVPRNMNRLSLGKSALKAGYHGNIKLEEHYLNGRLKTATAYMGADFTFMLDPNFTDD</sequence>
<gene>
    <name evidence="2" type="ORF">CAUS1442_LOCUS12137</name>
</gene>
<evidence type="ECO:0000256" key="1">
    <source>
        <dbReference type="SAM" id="MobiDB-lite"/>
    </source>
</evidence>